<dbReference type="GeneID" id="5485161"/>
<protein>
    <submittedName>
        <fullName evidence="2">Uncharacterized protein</fullName>
    </submittedName>
</protein>
<sequence>MCGRCLTKQGVHIDKDFLQEANARRRSEAAEIRQSTILTLKILEQANVFVKEEKRNNRERRRRRNTRGGMADRGKIGKQRKCVVM</sequence>
<reference evidence="3" key="1">
    <citation type="journal article" date="2011" name="PLoS Genet.">
        <title>Genomic analysis of the necrotrophic fungal pathogens Sclerotinia sclerotiorum and Botrytis cinerea.</title>
        <authorList>
            <person name="Amselem J."/>
            <person name="Cuomo C.A."/>
            <person name="van Kan J.A."/>
            <person name="Viaud M."/>
            <person name="Benito E.P."/>
            <person name="Couloux A."/>
            <person name="Coutinho P.M."/>
            <person name="de Vries R.P."/>
            <person name="Dyer P.S."/>
            <person name="Fillinger S."/>
            <person name="Fournier E."/>
            <person name="Gout L."/>
            <person name="Hahn M."/>
            <person name="Kohn L."/>
            <person name="Lapalu N."/>
            <person name="Plummer K.M."/>
            <person name="Pradier J.M."/>
            <person name="Quevillon E."/>
            <person name="Sharon A."/>
            <person name="Simon A."/>
            <person name="ten Have A."/>
            <person name="Tudzynski B."/>
            <person name="Tudzynski P."/>
            <person name="Wincker P."/>
            <person name="Andrew M."/>
            <person name="Anthouard V."/>
            <person name="Beever R.E."/>
            <person name="Beffa R."/>
            <person name="Benoit I."/>
            <person name="Bouzid O."/>
            <person name="Brault B."/>
            <person name="Chen Z."/>
            <person name="Choquer M."/>
            <person name="Collemare J."/>
            <person name="Cotton P."/>
            <person name="Danchin E.G."/>
            <person name="Da Silva C."/>
            <person name="Gautier A."/>
            <person name="Giraud C."/>
            <person name="Giraud T."/>
            <person name="Gonzalez C."/>
            <person name="Grossetete S."/>
            <person name="Guldener U."/>
            <person name="Henrissat B."/>
            <person name="Howlett B.J."/>
            <person name="Kodira C."/>
            <person name="Kretschmer M."/>
            <person name="Lappartient A."/>
            <person name="Leroch M."/>
            <person name="Levis C."/>
            <person name="Mauceli E."/>
            <person name="Neuveglise C."/>
            <person name="Oeser B."/>
            <person name="Pearson M."/>
            <person name="Poulain J."/>
            <person name="Poussereau N."/>
            <person name="Quesneville H."/>
            <person name="Rascle C."/>
            <person name="Schumacher J."/>
            <person name="Segurens B."/>
            <person name="Sexton A."/>
            <person name="Silva E."/>
            <person name="Sirven C."/>
            <person name="Soanes D.M."/>
            <person name="Talbot N.J."/>
            <person name="Templeton M."/>
            <person name="Yandava C."/>
            <person name="Yarden O."/>
            <person name="Zeng Q."/>
            <person name="Rollins J.A."/>
            <person name="Lebrun M.H."/>
            <person name="Dickman M."/>
        </authorList>
    </citation>
    <scope>NUCLEOTIDE SEQUENCE [LARGE SCALE GENOMIC DNA]</scope>
    <source>
        <strain evidence="3">ATCC 18683 / 1980 / Ss-1</strain>
    </source>
</reference>
<dbReference type="RefSeq" id="XP_001589215.1">
    <property type="nucleotide sequence ID" value="XM_001589165.1"/>
</dbReference>
<dbReference type="KEGG" id="ssl:SS1G_09848"/>
<dbReference type="Proteomes" id="UP000001312">
    <property type="component" value="Unassembled WGS sequence"/>
</dbReference>
<feature type="compositionally biased region" description="Basic residues" evidence="1">
    <location>
        <begin position="76"/>
        <end position="85"/>
    </location>
</feature>
<keyword evidence="3" id="KW-1185">Reference proteome</keyword>
<dbReference type="AlphaFoldDB" id="A7EWY9"/>
<name>A7EWY9_SCLS1</name>
<evidence type="ECO:0000313" key="3">
    <source>
        <dbReference type="Proteomes" id="UP000001312"/>
    </source>
</evidence>
<evidence type="ECO:0000256" key="1">
    <source>
        <dbReference type="SAM" id="MobiDB-lite"/>
    </source>
</evidence>
<evidence type="ECO:0000313" key="2">
    <source>
        <dbReference type="EMBL" id="EDN93981.1"/>
    </source>
</evidence>
<gene>
    <name evidence="2" type="ORF">SS1G_09848</name>
</gene>
<organism evidence="2 3">
    <name type="scientific">Sclerotinia sclerotiorum (strain ATCC 18683 / 1980 / Ss-1)</name>
    <name type="common">White mold</name>
    <name type="synonym">Whetzelinia sclerotiorum</name>
    <dbReference type="NCBI Taxonomy" id="665079"/>
    <lineage>
        <taxon>Eukaryota</taxon>
        <taxon>Fungi</taxon>
        <taxon>Dikarya</taxon>
        <taxon>Ascomycota</taxon>
        <taxon>Pezizomycotina</taxon>
        <taxon>Leotiomycetes</taxon>
        <taxon>Helotiales</taxon>
        <taxon>Sclerotiniaceae</taxon>
        <taxon>Sclerotinia</taxon>
    </lineage>
</organism>
<dbReference type="InParanoid" id="A7EWY9"/>
<feature type="region of interest" description="Disordered" evidence="1">
    <location>
        <begin position="53"/>
        <end position="85"/>
    </location>
</feature>
<dbReference type="OMA" id="NTRGGMA"/>
<accession>A7EWY9</accession>
<dbReference type="EMBL" id="CH476634">
    <property type="protein sequence ID" value="EDN93981.1"/>
    <property type="molecule type" value="Genomic_DNA"/>
</dbReference>
<proteinExistence type="predicted"/>
<feature type="compositionally biased region" description="Basic residues" evidence="1">
    <location>
        <begin position="57"/>
        <end position="66"/>
    </location>
</feature>